<evidence type="ECO:0000256" key="4">
    <source>
        <dbReference type="ARBA" id="ARBA00022723"/>
    </source>
</evidence>
<dbReference type="Pfam" id="PF02748">
    <property type="entry name" value="PyrI_C"/>
    <property type="match status" value="1"/>
</dbReference>
<evidence type="ECO:0000313" key="13">
    <source>
        <dbReference type="Proteomes" id="UP001571980"/>
    </source>
</evidence>
<dbReference type="Pfam" id="PF01948">
    <property type="entry name" value="PyrI"/>
    <property type="match status" value="1"/>
</dbReference>
<evidence type="ECO:0000256" key="7">
    <source>
        <dbReference type="HAMAP-Rule" id="MF_00002"/>
    </source>
</evidence>
<dbReference type="InterPro" id="IPR036792">
    <property type="entry name" value="Asp_carbatrfase_reg_C_sf"/>
</dbReference>
<dbReference type="InterPro" id="IPR020542">
    <property type="entry name" value="Asp_carbamoyltrfase_reg_C"/>
</dbReference>
<dbReference type="OrthoDB" id="7000at2157"/>
<comment type="subunit">
    <text evidence="7">Contains catalytic and regulatory chains.</text>
</comment>
<dbReference type="PANTHER" id="PTHR35805">
    <property type="entry name" value="ASPARTATE CARBAMOYLTRANSFERASE REGULATORY CHAIN"/>
    <property type="match status" value="1"/>
</dbReference>
<dbReference type="Gene3D" id="2.30.30.20">
    <property type="entry name" value="Aspartate carbamoyltransferase regulatory subunit, C-terminal domain"/>
    <property type="match status" value="1"/>
</dbReference>
<dbReference type="AlphaFoldDB" id="A0A127B924"/>
<proteinExistence type="inferred from homology"/>
<evidence type="ECO:0000259" key="8">
    <source>
        <dbReference type="Pfam" id="PF01948"/>
    </source>
</evidence>
<dbReference type="Proteomes" id="UP000070587">
    <property type="component" value="Chromosome"/>
</dbReference>
<evidence type="ECO:0000256" key="5">
    <source>
        <dbReference type="ARBA" id="ARBA00022833"/>
    </source>
</evidence>
<keyword evidence="5 7" id="KW-0862">Zinc</keyword>
<dbReference type="NCBIfam" id="TIGR00240">
    <property type="entry name" value="ATCase_reg"/>
    <property type="match status" value="1"/>
</dbReference>
<dbReference type="PATRIC" id="fig|1609559.3.peg.879"/>
<dbReference type="EMBL" id="JARRIG010000006">
    <property type="protein sequence ID" value="MFA4804944.1"/>
    <property type="molecule type" value="Genomic_DNA"/>
</dbReference>
<dbReference type="HAMAP" id="MF_00002">
    <property type="entry name" value="Asp_carb_tr_reg"/>
    <property type="match status" value="1"/>
</dbReference>
<dbReference type="GeneID" id="28491014"/>
<evidence type="ECO:0000256" key="2">
    <source>
        <dbReference type="ARBA" id="ARBA00010498"/>
    </source>
</evidence>
<gene>
    <name evidence="7 11" type="primary">pyrI</name>
    <name evidence="11" type="ORF">P8X34_09430</name>
    <name evidence="10" type="ORF">TQ32_04225</name>
</gene>
<feature type="domain" description="Aspartate carbamoyltransferase regulatory subunit C-terminal" evidence="9">
    <location>
        <begin position="102"/>
        <end position="148"/>
    </location>
</feature>
<evidence type="ECO:0000313" key="10">
    <source>
        <dbReference type="EMBL" id="AMM53778.1"/>
    </source>
</evidence>
<feature type="binding site" evidence="7">
    <location>
        <position position="136"/>
    </location>
    <ligand>
        <name>Zn(2+)</name>
        <dbReference type="ChEBI" id="CHEBI:29105"/>
    </ligand>
</feature>
<feature type="binding site" evidence="7">
    <location>
        <position position="113"/>
    </location>
    <ligand>
        <name>Zn(2+)</name>
        <dbReference type="ChEBI" id="CHEBI:29105"/>
    </ligand>
</feature>
<dbReference type="PANTHER" id="PTHR35805:SF1">
    <property type="entry name" value="ASPARTATE CARBAMOYLTRANSFERASE REGULATORY CHAIN"/>
    <property type="match status" value="1"/>
</dbReference>
<dbReference type="InterPro" id="IPR020545">
    <property type="entry name" value="Asp_carbamoyltransf_reg_N"/>
</dbReference>
<evidence type="ECO:0000256" key="3">
    <source>
        <dbReference type="ARBA" id="ARBA00021764"/>
    </source>
</evidence>
<reference evidence="11 13" key="3">
    <citation type="submission" date="2023-03" db="EMBL/GenBank/DDBJ databases">
        <title>Speciation in Pyrococcus: adaptation to high temperature as a mechanism.</title>
        <authorList>
            <person name="Gu J."/>
        </authorList>
    </citation>
    <scope>NUCLEOTIDE SEQUENCE [LARGE SCALE GENOMIC DNA]</scope>
    <source>
        <strain evidence="11 13">LMOA34</strain>
    </source>
</reference>
<keyword evidence="4 7" id="KW-0479">Metal-binding</keyword>
<organism evidence="10 12">
    <name type="scientific">Pyrococcus kukulkanii</name>
    <dbReference type="NCBI Taxonomy" id="1609559"/>
    <lineage>
        <taxon>Archaea</taxon>
        <taxon>Methanobacteriati</taxon>
        <taxon>Methanobacteriota</taxon>
        <taxon>Thermococci</taxon>
        <taxon>Thermococcales</taxon>
        <taxon>Thermococcaceae</taxon>
        <taxon>Pyrococcus</taxon>
    </lineage>
</organism>
<dbReference type="GO" id="GO:0006221">
    <property type="term" value="P:pyrimidine nucleotide biosynthetic process"/>
    <property type="evidence" value="ECO:0007669"/>
    <property type="project" value="UniProtKB-UniRule"/>
</dbReference>
<keyword evidence="10" id="KW-0808">Transferase</keyword>
<comment type="function">
    <text evidence="1 7">Involved in allosteric regulation of aspartate carbamoyltransferase.</text>
</comment>
<dbReference type="GO" id="GO:0046872">
    <property type="term" value="F:metal ion binding"/>
    <property type="evidence" value="ECO:0007669"/>
    <property type="project" value="UniProtKB-KW"/>
</dbReference>
<dbReference type="SUPFAM" id="SSF54893">
    <property type="entry name" value="Aspartate carbamoyltransferase, Regulatory-chain, N-terminal domain"/>
    <property type="match status" value="1"/>
</dbReference>
<dbReference type="GO" id="GO:0016740">
    <property type="term" value="F:transferase activity"/>
    <property type="evidence" value="ECO:0007669"/>
    <property type="project" value="UniProtKB-KW"/>
</dbReference>
<reference evidence="12" key="1">
    <citation type="submission" date="2015-02" db="EMBL/GenBank/DDBJ databases">
        <title>Pyrococcus kukulkanii sp. nov., a novel hyperthermophilic archaeon isolated from a deep-sea hydrothermal vent at the Guaymas Basin.</title>
        <authorList>
            <person name="Oger P.M."/>
            <person name="Callac N."/>
            <person name="Jebbar M."/>
            <person name="Godfroy A."/>
        </authorList>
    </citation>
    <scope>NUCLEOTIDE SEQUENCE [LARGE SCALE GENOMIC DNA]</scope>
    <source>
        <strain evidence="12">NCB100</strain>
    </source>
</reference>
<dbReference type="STRING" id="1609559.TQ32_04225"/>
<evidence type="ECO:0000313" key="11">
    <source>
        <dbReference type="EMBL" id="MFA4804944.1"/>
    </source>
</evidence>
<evidence type="ECO:0000256" key="1">
    <source>
        <dbReference type="ARBA" id="ARBA00002565"/>
    </source>
</evidence>
<feature type="binding site" evidence="7">
    <location>
        <position position="139"/>
    </location>
    <ligand>
        <name>Zn(2+)</name>
        <dbReference type="ChEBI" id="CHEBI:29105"/>
    </ligand>
</feature>
<dbReference type="KEGG" id="pyc:TQ32_04225"/>
<dbReference type="Proteomes" id="UP001571980">
    <property type="component" value="Unassembled WGS sequence"/>
</dbReference>
<accession>A0A127B924</accession>
<dbReference type="RefSeq" id="WP_068321419.1">
    <property type="nucleotide sequence ID" value="NZ_CP010835.1"/>
</dbReference>
<dbReference type="GO" id="GO:0006207">
    <property type="term" value="P:'de novo' pyrimidine nucleobase biosynthetic process"/>
    <property type="evidence" value="ECO:0007669"/>
    <property type="project" value="InterPro"/>
</dbReference>
<keyword evidence="6 7" id="KW-0665">Pyrimidine biosynthesis</keyword>
<dbReference type="InterPro" id="IPR002801">
    <property type="entry name" value="Asp_carbamoylTrfase_reg"/>
</dbReference>
<keyword evidence="13" id="KW-1185">Reference proteome</keyword>
<reference evidence="10 12" key="2">
    <citation type="journal article" date="2016" name="Int. J. Syst. Evol. Microbiol.">
        <title>Pyrococcus kukulkanii sp. nov., a hyperthermophilic, piezophilic archaeon isolated from a deep-sea hydrothermal vent.</title>
        <authorList>
            <person name="Callac N."/>
            <person name="Oger P."/>
            <person name="Lesongeur F."/>
            <person name="Rattray J.E."/>
            <person name="Vannier P."/>
            <person name="Michoud G."/>
            <person name="Beauverger M."/>
            <person name="Gayet N."/>
            <person name="Rouxel O."/>
            <person name="Jebbar M."/>
            <person name="Godfroy A."/>
        </authorList>
    </citation>
    <scope>NUCLEOTIDE SEQUENCE [LARGE SCALE GENOMIC DNA]</scope>
    <source>
        <strain evidence="10 12">NCB100</strain>
    </source>
</reference>
<feature type="domain" description="Aspartate carbamoyltransferase regulatory subunit N-terminal" evidence="8">
    <location>
        <begin position="4"/>
        <end position="97"/>
    </location>
</feature>
<evidence type="ECO:0000256" key="6">
    <source>
        <dbReference type="ARBA" id="ARBA00022975"/>
    </source>
</evidence>
<feature type="binding site" evidence="7">
    <location>
        <position position="108"/>
    </location>
    <ligand>
        <name>Zn(2+)</name>
        <dbReference type="ChEBI" id="CHEBI:29105"/>
    </ligand>
</feature>
<comment type="similarity">
    <text evidence="2 7">Belongs to the PyrI family.</text>
</comment>
<comment type="cofactor">
    <cofactor evidence="7">
        <name>Zn(2+)</name>
        <dbReference type="ChEBI" id="CHEBI:29105"/>
    </cofactor>
    <text evidence="7">Binds 1 zinc ion per subunit.</text>
</comment>
<dbReference type="EMBL" id="CP010835">
    <property type="protein sequence ID" value="AMM53778.1"/>
    <property type="molecule type" value="Genomic_DNA"/>
</dbReference>
<evidence type="ECO:0000259" key="9">
    <source>
        <dbReference type="Pfam" id="PF02748"/>
    </source>
</evidence>
<dbReference type="GO" id="GO:0009347">
    <property type="term" value="C:aspartate carbamoyltransferase complex"/>
    <property type="evidence" value="ECO:0007669"/>
    <property type="project" value="InterPro"/>
</dbReference>
<sequence length="152" mass="17016">MPELKVSAIREGTVIDHIPAGKGLKVIEILKLGKLSNGGAVLLAINVPSKKLGRKDIVKVEGKFLSEEEVNKIALVAPTATVNIIRDYKVVEKFKVEIPDVIEGILRCANPNCITHYEYVTTKFYVISREPLKVRCHYCERTMEEEEILANL</sequence>
<dbReference type="InterPro" id="IPR036793">
    <property type="entry name" value="Asp_carbatrfase_reg_N_sf"/>
</dbReference>
<dbReference type="SUPFAM" id="SSF57825">
    <property type="entry name" value="Aspartate carbamoyltransferase, Regulatory-chain, C-terminal domain"/>
    <property type="match status" value="1"/>
</dbReference>
<evidence type="ECO:0000313" key="12">
    <source>
        <dbReference type="Proteomes" id="UP000070587"/>
    </source>
</evidence>
<protein>
    <recommendedName>
        <fullName evidence="3 7">Aspartate carbamoyltransferase regulatory chain</fullName>
    </recommendedName>
</protein>
<dbReference type="Gene3D" id="3.30.70.140">
    <property type="entry name" value="Aspartate carbamoyltransferase regulatory subunit, N-terminal domain"/>
    <property type="match status" value="1"/>
</dbReference>
<name>A0A127B924_9EURY</name>